<protein>
    <submittedName>
        <fullName evidence="2">Uncharacterized protein</fullName>
    </submittedName>
</protein>
<feature type="compositionally biased region" description="Low complexity" evidence="1">
    <location>
        <begin position="9"/>
        <end position="26"/>
    </location>
</feature>
<dbReference type="AlphaFoldDB" id="A0AAV9NCV0"/>
<keyword evidence="3" id="KW-1185">Reference proteome</keyword>
<organism evidence="2 3">
    <name type="scientific">Exophiala bonariae</name>
    <dbReference type="NCBI Taxonomy" id="1690606"/>
    <lineage>
        <taxon>Eukaryota</taxon>
        <taxon>Fungi</taxon>
        <taxon>Dikarya</taxon>
        <taxon>Ascomycota</taxon>
        <taxon>Pezizomycotina</taxon>
        <taxon>Eurotiomycetes</taxon>
        <taxon>Chaetothyriomycetidae</taxon>
        <taxon>Chaetothyriales</taxon>
        <taxon>Herpotrichiellaceae</taxon>
        <taxon>Exophiala</taxon>
    </lineage>
</organism>
<name>A0AAV9NCV0_9EURO</name>
<dbReference type="Proteomes" id="UP001358417">
    <property type="component" value="Unassembled WGS sequence"/>
</dbReference>
<gene>
    <name evidence="2" type="ORF">LTR84_001526</name>
</gene>
<dbReference type="EMBL" id="JAVRRD010000010">
    <property type="protein sequence ID" value="KAK5054635.1"/>
    <property type="molecule type" value="Genomic_DNA"/>
</dbReference>
<evidence type="ECO:0000256" key="1">
    <source>
        <dbReference type="SAM" id="MobiDB-lite"/>
    </source>
</evidence>
<evidence type="ECO:0000313" key="3">
    <source>
        <dbReference type="Proteomes" id="UP001358417"/>
    </source>
</evidence>
<comment type="caution">
    <text evidence="2">The sequence shown here is derived from an EMBL/GenBank/DDBJ whole genome shotgun (WGS) entry which is preliminary data.</text>
</comment>
<dbReference type="GeneID" id="89969746"/>
<proteinExistence type="predicted"/>
<feature type="region of interest" description="Disordered" evidence="1">
    <location>
        <begin position="1"/>
        <end position="66"/>
    </location>
</feature>
<evidence type="ECO:0000313" key="2">
    <source>
        <dbReference type="EMBL" id="KAK5054635.1"/>
    </source>
</evidence>
<dbReference type="RefSeq" id="XP_064707408.1">
    <property type="nucleotide sequence ID" value="XM_064845150.1"/>
</dbReference>
<feature type="compositionally biased region" description="Basic and acidic residues" evidence="1">
    <location>
        <begin position="32"/>
        <end position="50"/>
    </location>
</feature>
<reference evidence="2 3" key="1">
    <citation type="submission" date="2023-08" db="EMBL/GenBank/DDBJ databases">
        <title>Black Yeasts Isolated from many extreme environments.</title>
        <authorList>
            <person name="Coleine C."/>
            <person name="Stajich J.E."/>
            <person name="Selbmann L."/>
        </authorList>
    </citation>
    <scope>NUCLEOTIDE SEQUENCE [LARGE SCALE GENOMIC DNA]</scope>
    <source>
        <strain evidence="2 3">CCFEE 5792</strain>
    </source>
</reference>
<sequence length="182" mass="20077">MFNLLLPTSRNGASGRRAGGPAAPARISMEAGGERQKSARDAAGHGELARYKGTGRKKREGDFAKEKEAQDAQMQELNRQLRELQTQRDQATKHAQEAAVKRTELENATLELMIQRDRAAIAAIDNAIAERTREEQRIQHQRTQTVKESVFKHTMKVSMAESLVHGALRVAGHAISAVCVVL</sequence>
<accession>A0AAV9NCV0</accession>